<dbReference type="RefSeq" id="WP_094830533.1">
    <property type="nucleotide sequence ID" value="NZ_NEVR01000001.1"/>
</dbReference>
<gene>
    <name evidence="1" type="ORF">CAL27_01110</name>
</gene>
<comment type="caution">
    <text evidence="1">The sequence shown here is derived from an EMBL/GenBank/DDBJ whole genome shotgun (WGS) entry which is preliminary data.</text>
</comment>
<organism evidence="1 2">
    <name type="scientific">Bordetella genomosp. 1</name>
    <dbReference type="NCBI Taxonomy" id="1395607"/>
    <lineage>
        <taxon>Bacteria</taxon>
        <taxon>Pseudomonadati</taxon>
        <taxon>Pseudomonadota</taxon>
        <taxon>Betaproteobacteria</taxon>
        <taxon>Burkholderiales</taxon>
        <taxon>Alcaligenaceae</taxon>
        <taxon>Bordetella</taxon>
    </lineage>
</organism>
<dbReference type="Gene3D" id="2.10.260.10">
    <property type="match status" value="1"/>
</dbReference>
<sequence>MIKTTVMKRRHCQLIRLPRAAALPRGVTRVEVRVVGRTRVLVPIEDSWGEWFKSLGDDVDFPTERDQSPLPPRKIPNR</sequence>
<name>A0ABX4F2Y7_9BORD</name>
<proteinExistence type="predicted"/>
<accession>A0ABX4F2Y7</accession>
<protein>
    <recommendedName>
        <fullName evidence="3">AbrB/MazE/SpoVT family DNA-binding domain-containing protein</fullName>
    </recommendedName>
</protein>
<dbReference type="EMBL" id="NEVR01000001">
    <property type="protein sequence ID" value="OZI68102.1"/>
    <property type="molecule type" value="Genomic_DNA"/>
</dbReference>
<keyword evidence="2" id="KW-1185">Reference proteome</keyword>
<reference evidence="1 2" key="1">
    <citation type="submission" date="2017-05" db="EMBL/GenBank/DDBJ databases">
        <title>Complete and WGS of Bordetella genogroups.</title>
        <authorList>
            <person name="Spilker T."/>
            <person name="Lipuma J."/>
        </authorList>
    </citation>
    <scope>NUCLEOTIDE SEQUENCE [LARGE SCALE GENOMIC DNA]</scope>
    <source>
        <strain evidence="1 2">AU9795</strain>
    </source>
</reference>
<evidence type="ECO:0000313" key="2">
    <source>
        <dbReference type="Proteomes" id="UP000216354"/>
    </source>
</evidence>
<evidence type="ECO:0008006" key="3">
    <source>
        <dbReference type="Google" id="ProtNLM"/>
    </source>
</evidence>
<evidence type="ECO:0000313" key="1">
    <source>
        <dbReference type="EMBL" id="OZI68102.1"/>
    </source>
</evidence>
<dbReference type="Proteomes" id="UP000216354">
    <property type="component" value="Unassembled WGS sequence"/>
</dbReference>